<proteinExistence type="predicted"/>
<keyword evidence="2" id="KW-0472">Membrane</keyword>
<reference evidence="3 4" key="1">
    <citation type="submission" date="2024-03" db="EMBL/GenBank/DDBJ databases">
        <title>Complete genome sequence of the green alga Chloropicon roscoffensis RCC1871.</title>
        <authorList>
            <person name="Lemieux C."/>
            <person name="Pombert J.-F."/>
            <person name="Otis C."/>
            <person name="Turmel M."/>
        </authorList>
    </citation>
    <scope>NUCLEOTIDE SEQUENCE [LARGE SCALE GENOMIC DNA]</scope>
    <source>
        <strain evidence="3 4">RCC1871</strain>
    </source>
</reference>
<dbReference type="Pfam" id="PF06979">
    <property type="entry name" value="TMEM70"/>
    <property type="match status" value="1"/>
</dbReference>
<feature type="region of interest" description="Disordered" evidence="1">
    <location>
        <begin position="219"/>
        <end position="241"/>
    </location>
</feature>
<dbReference type="AlphaFoldDB" id="A0AAX4P667"/>
<evidence type="ECO:0000313" key="4">
    <source>
        <dbReference type="Proteomes" id="UP001472866"/>
    </source>
</evidence>
<dbReference type="Proteomes" id="UP001472866">
    <property type="component" value="Chromosome 04"/>
</dbReference>
<dbReference type="PANTHER" id="PTHR13281:SF0">
    <property type="entry name" value="TRANSMEMBRANE PROTEIN 70, MITOCHONDRIAL"/>
    <property type="match status" value="1"/>
</dbReference>
<accession>A0AAX4P667</accession>
<sequence>MSFLTSTFVASVTSATRRKAAARLLGAAPWLRLGDACRSEGGPLFSSHSLSTASSSESRTPVESSKAQSDVYVGPFGGALKRVKILSVSSLVATTSSLPVMVYLQGSAQFSGRIGAVMTVGFFSLFTTSMLHWFSSPYICRLTTFQGKEEVEVETCSLLGRKKHRKFALGDVRAPEGSLRPLITFEVDGQPFYVDEKHLTENGPPGMKVFVDKVYELTSPEETAQSEPSSAEQDWQRDQSK</sequence>
<dbReference type="GO" id="GO:0031966">
    <property type="term" value="C:mitochondrial membrane"/>
    <property type="evidence" value="ECO:0007669"/>
    <property type="project" value="TreeGrafter"/>
</dbReference>
<feature type="compositionally biased region" description="Low complexity" evidence="1">
    <location>
        <begin position="47"/>
        <end position="65"/>
    </location>
</feature>
<feature type="compositionally biased region" description="Polar residues" evidence="1">
    <location>
        <begin position="220"/>
        <end position="233"/>
    </location>
</feature>
<organism evidence="3 4">
    <name type="scientific">Chloropicon roscoffensis</name>
    <dbReference type="NCBI Taxonomy" id="1461544"/>
    <lineage>
        <taxon>Eukaryota</taxon>
        <taxon>Viridiplantae</taxon>
        <taxon>Chlorophyta</taxon>
        <taxon>Chloropicophyceae</taxon>
        <taxon>Chloropicales</taxon>
        <taxon>Chloropicaceae</taxon>
        <taxon>Chloropicon</taxon>
    </lineage>
</organism>
<dbReference type="InterPro" id="IPR009724">
    <property type="entry name" value="TMEM70"/>
</dbReference>
<feature type="region of interest" description="Disordered" evidence="1">
    <location>
        <begin position="47"/>
        <end position="66"/>
    </location>
</feature>
<evidence type="ECO:0000313" key="3">
    <source>
        <dbReference type="EMBL" id="WZN61709.1"/>
    </source>
</evidence>
<protein>
    <submittedName>
        <fullName evidence="3">Uncharacterized protein</fullName>
    </submittedName>
</protein>
<dbReference type="EMBL" id="CP151504">
    <property type="protein sequence ID" value="WZN61709.1"/>
    <property type="molecule type" value="Genomic_DNA"/>
</dbReference>
<keyword evidence="4" id="KW-1185">Reference proteome</keyword>
<feature type="transmembrane region" description="Helical" evidence="2">
    <location>
        <begin position="85"/>
        <end position="104"/>
    </location>
</feature>
<name>A0AAX4P667_9CHLO</name>
<dbReference type="GO" id="GO:0033615">
    <property type="term" value="P:mitochondrial proton-transporting ATP synthase complex assembly"/>
    <property type="evidence" value="ECO:0007669"/>
    <property type="project" value="TreeGrafter"/>
</dbReference>
<dbReference type="InterPro" id="IPR045325">
    <property type="entry name" value="TMEM70/TMEM186/TMEM223"/>
</dbReference>
<gene>
    <name evidence="3" type="ORF">HKI87_04g32440</name>
</gene>
<keyword evidence="2" id="KW-1133">Transmembrane helix</keyword>
<evidence type="ECO:0000256" key="1">
    <source>
        <dbReference type="SAM" id="MobiDB-lite"/>
    </source>
</evidence>
<keyword evidence="2" id="KW-0812">Transmembrane</keyword>
<dbReference type="PANTHER" id="PTHR13281">
    <property type="entry name" value="TRANSMEMBRANE PROTEIN 70, MITOCHONDRIAL"/>
    <property type="match status" value="1"/>
</dbReference>
<feature type="transmembrane region" description="Helical" evidence="2">
    <location>
        <begin position="116"/>
        <end position="134"/>
    </location>
</feature>
<evidence type="ECO:0000256" key="2">
    <source>
        <dbReference type="SAM" id="Phobius"/>
    </source>
</evidence>